<dbReference type="NCBIfam" id="TIGR02258">
    <property type="entry name" value="2_5_ligase"/>
    <property type="match status" value="1"/>
</dbReference>
<accession>A0A0G1WDV7</accession>
<dbReference type="PANTHER" id="PTHR35561">
    <property type="entry name" value="RNA 2',3'-CYCLIC PHOSPHODIESTERASE"/>
    <property type="match status" value="1"/>
</dbReference>
<name>A0A0G1WDV7_9BACT</name>
<feature type="short sequence motif" description="HXTX 1" evidence="2">
    <location>
        <begin position="46"/>
        <end position="49"/>
    </location>
</feature>
<proteinExistence type="inferred from homology"/>
<evidence type="ECO:0000259" key="3">
    <source>
        <dbReference type="Pfam" id="PF02834"/>
    </source>
</evidence>
<feature type="domain" description="Phosphoesterase HXTX" evidence="3">
    <location>
        <begin position="12"/>
        <end position="91"/>
    </location>
</feature>
<feature type="active site" description="Proton donor" evidence="2">
    <location>
        <position position="46"/>
    </location>
</feature>
<feature type="short sequence motif" description="HXTX 2" evidence="2">
    <location>
        <begin position="130"/>
        <end position="133"/>
    </location>
</feature>
<gene>
    <name evidence="4" type="ORF">UY19_C0028G0007</name>
</gene>
<dbReference type="GO" id="GO:0004113">
    <property type="term" value="F:2',3'-cyclic-nucleotide 3'-phosphodiesterase activity"/>
    <property type="evidence" value="ECO:0007669"/>
    <property type="project" value="InterPro"/>
</dbReference>
<dbReference type="Pfam" id="PF02834">
    <property type="entry name" value="LigT_PEase"/>
    <property type="match status" value="2"/>
</dbReference>
<dbReference type="HAMAP" id="MF_01940">
    <property type="entry name" value="RNA_CPDase"/>
    <property type="match status" value="1"/>
</dbReference>
<dbReference type="InterPro" id="IPR014051">
    <property type="entry name" value="Phosphoesterase_HXTX"/>
</dbReference>
<comment type="catalytic activity">
    <reaction evidence="2">
        <text>a 3'-end 2',3'-cyclophospho-ribonucleotide-RNA + H2O = a 3'-end 2'-phospho-ribonucleotide-RNA + H(+)</text>
        <dbReference type="Rhea" id="RHEA:11828"/>
        <dbReference type="Rhea" id="RHEA-COMP:10464"/>
        <dbReference type="Rhea" id="RHEA-COMP:17353"/>
        <dbReference type="ChEBI" id="CHEBI:15377"/>
        <dbReference type="ChEBI" id="CHEBI:15378"/>
        <dbReference type="ChEBI" id="CHEBI:83064"/>
        <dbReference type="ChEBI" id="CHEBI:173113"/>
        <dbReference type="EC" id="3.1.4.58"/>
    </reaction>
</comment>
<organism evidence="4 5">
    <name type="scientific">Candidatus Wolfebacteria bacterium GW2011_GWA2_47_9b</name>
    <dbReference type="NCBI Taxonomy" id="1619005"/>
    <lineage>
        <taxon>Bacteria</taxon>
        <taxon>Candidatus Wolfeibacteriota</taxon>
    </lineage>
</organism>
<comment type="caution">
    <text evidence="4">The sequence shown here is derived from an EMBL/GenBank/DDBJ whole genome shotgun (WGS) entry which is preliminary data.</text>
</comment>
<evidence type="ECO:0000313" key="5">
    <source>
        <dbReference type="Proteomes" id="UP000033882"/>
    </source>
</evidence>
<dbReference type="EMBL" id="LCPB01000028">
    <property type="protein sequence ID" value="KKU88513.1"/>
    <property type="molecule type" value="Genomic_DNA"/>
</dbReference>
<dbReference type="PANTHER" id="PTHR35561:SF1">
    <property type="entry name" value="RNA 2',3'-CYCLIC PHOSPHODIESTERASE"/>
    <property type="match status" value="1"/>
</dbReference>
<dbReference type="AlphaFoldDB" id="A0A0G1WDV7"/>
<dbReference type="Proteomes" id="UP000033882">
    <property type="component" value="Unassembled WGS sequence"/>
</dbReference>
<comment type="function">
    <text evidence="2">Hydrolyzes RNA 2',3'-cyclic phosphodiester to an RNA 2'-phosphomonoester.</text>
</comment>
<reference evidence="4 5" key="1">
    <citation type="journal article" date="2015" name="Nature">
        <title>rRNA introns, odd ribosomes, and small enigmatic genomes across a large radiation of phyla.</title>
        <authorList>
            <person name="Brown C.T."/>
            <person name="Hug L.A."/>
            <person name="Thomas B.C."/>
            <person name="Sharon I."/>
            <person name="Castelle C.J."/>
            <person name="Singh A."/>
            <person name="Wilkins M.J."/>
            <person name="Williams K.H."/>
            <person name="Banfield J.F."/>
        </authorList>
    </citation>
    <scope>NUCLEOTIDE SEQUENCE [LARGE SCALE GENOMIC DNA]</scope>
</reference>
<keyword evidence="1 2" id="KW-0378">Hydrolase</keyword>
<dbReference type="InterPro" id="IPR004175">
    <property type="entry name" value="RNA_CPDase"/>
</dbReference>
<feature type="active site" description="Proton acceptor" evidence="2">
    <location>
        <position position="130"/>
    </location>
</feature>
<dbReference type="EC" id="3.1.4.58" evidence="2"/>
<protein>
    <recommendedName>
        <fullName evidence="2">RNA 2',3'-cyclic phosphodiesterase</fullName>
        <shortName evidence="2">RNA 2',3'-CPDase</shortName>
        <ecNumber evidence="2">3.1.4.58</ecNumber>
    </recommendedName>
</protein>
<evidence type="ECO:0000256" key="1">
    <source>
        <dbReference type="ARBA" id="ARBA00022801"/>
    </source>
</evidence>
<dbReference type="Gene3D" id="3.90.1140.10">
    <property type="entry name" value="Cyclic phosphodiesterase"/>
    <property type="match status" value="1"/>
</dbReference>
<dbReference type="InterPro" id="IPR009097">
    <property type="entry name" value="Cyclic_Pdiesterase"/>
</dbReference>
<evidence type="ECO:0000256" key="2">
    <source>
        <dbReference type="HAMAP-Rule" id="MF_01940"/>
    </source>
</evidence>
<comment type="similarity">
    <text evidence="2">Belongs to the 2H phosphoesterase superfamily. ThpR family.</text>
</comment>
<sequence length="179" mass="20864">MTKVRLFVAILIPQDIRDSIAELMADIQKVRGLPRDIRFVPPENWHFTLTFLGYQDESAIPNISTSDVDKIEVRFEKLIYGPPGPRPRMIWLTTTGQTSEELGKIKEKLEDKLETKGIKWQRELRPYRAHITLARFPETPFGNLPPIEKEIDWRYEARGIRLMKSTLKRTGAEYEALDL</sequence>
<dbReference type="GO" id="GO:0008664">
    <property type="term" value="F:RNA 2',3'-cyclic 3'-phosphodiesterase activity"/>
    <property type="evidence" value="ECO:0007669"/>
    <property type="project" value="UniProtKB-EC"/>
</dbReference>
<feature type="domain" description="Phosphoesterase HXTX" evidence="3">
    <location>
        <begin position="97"/>
        <end position="171"/>
    </location>
</feature>
<dbReference type="SUPFAM" id="SSF55144">
    <property type="entry name" value="LigT-like"/>
    <property type="match status" value="1"/>
</dbReference>
<evidence type="ECO:0000313" key="4">
    <source>
        <dbReference type="EMBL" id="KKU88513.1"/>
    </source>
</evidence>